<evidence type="ECO:0000313" key="1">
    <source>
        <dbReference type="WBParaSite" id="HNAJ_0000572401-mRNA-1"/>
    </source>
</evidence>
<protein>
    <submittedName>
        <fullName evidence="1">Uncharacterized protein</fullName>
    </submittedName>
</protein>
<proteinExistence type="predicted"/>
<sequence length="43" mass="4943">LESLGASLFISNKIRAPNPLNRVDPPERTMFSYSIRRKSMSDF</sequence>
<accession>A0A0R3TF84</accession>
<dbReference type="AlphaFoldDB" id="A0A0R3TF84"/>
<name>A0A0R3TF84_RODNA</name>
<reference evidence="1" key="1">
    <citation type="submission" date="2017-02" db="UniProtKB">
        <authorList>
            <consortium name="WormBaseParasite"/>
        </authorList>
    </citation>
    <scope>IDENTIFICATION</scope>
</reference>
<dbReference type="WBParaSite" id="HNAJ_0000572401-mRNA-1">
    <property type="protein sequence ID" value="HNAJ_0000572401-mRNA-1"/>
    <property type="gene ID" value="HNAJ_0000572401"/>
</dbReference>
<organism evidence="1">
    <name type="scientific">Rodentolepis nana</name>
    <name type="common">Dwarf tapeworm</name>
    <name type="synonym">Hymenolepis nana</name>
    <dbReference type="NCBI Taxonomy" id="102285"/>
    <lineage>
        <taxon>Eukaryota</taxon>
        <taxon>Metazoa</taxon>
        <taxon>Spiralia</taxon>
        <taxon>Lophotrochozoa</taxon>
        <taxon>Platyhelminthes</taxon>
        <taxon>Cestoda</taxon>
        <taxon>Eucestoda</taxon>
        <taxon>Cyclophyllidea</taxon>
        <taxon>Hymenolepididae</taxon>
        <taxon>Rodentolepis</taxon>
    </lineage>
</organism>